<protein>
    <submittedName>
        <fullName evidence="1">Uncharacterized protein</fullName>
    </submittedName>
</protein>
<evidence type="ECO:0000313" key="2">
    <source>
        <dbReference type="Proteomes" id="UP000515789"/>
    </source>
</evidence>
<dbReference type="GeneID" id="75051244"/>
<organism evidence="1 2">
    <name type="scientific">Blautia producta</name>
    <dbReference type="NCBI Taxonomy" id="33035"/>
    <lineage>
        <taxon>Bacteria</taxon>
        <taxon>Bacillati</taxon>
        <taxon>Bacillota</taxon>
        <taxon>Clostridia</taxon>
        <taxon>Lachnospirales</taxon>
        <taxon>Lachnospiraceae</taxon>
        <taxon>Blautia</taxon>
    </lineage>
</organism>
<proteinExistence type="predicted"/>
<gene>
    <name evidence="1" type="ORF">E5259_14480</name>
</gene>
<dbReference type="Proteomes" id="UP000515789">
    <property type="component" value="Chromosome"/>
</dbReference>
<sequence length="100" mass="11663">MYASICEGFIYETYYRKLAVYAAKRYYETGKITEFMETCYEMLDPGRYGALEQEKLETGMKLILNIVLYGLVTDNTDEEWETLLCRVRAIGQGLERLSSE</sequence>
<name>A0A7G5MVQ7_9FIRM</name>
<dbReference type="EMBL" id="CP039126">
    <property type="protein sequence ID" value="QMW78700.1"/>
    <property type="molecule type" value="Genomic_DNA"/>
</dbReference>
<dbReference type="RefSeq" id="WP_018594100.1">
    <property type="nucleotide sequence ID" value="NZ_AP031416.1"/>
</dbReference>
<reference evidence="1 2" key="1">
    <citation type="submission" date="2019-04" db="EMBL/GenBank/DDBJ databases">
        <authorList>
            <person name="Schori C."/>
            <person name="Ahrens C."/>
        </authorList>
    </citation>
    <scope>NUCLEOTIDE SEQUENCE [LARGE SCALE GENOMIC DNA]</scope>
    <source>
        <strain evidence="1 2">DSM 2950</strain>
    </source>
</reference>
<accession>A0A7G5MVQ7</accession>
<dbReference type="AlphaFoldDB" id="A0A7G5MVQ7"/>
<evidence type="ECO:0000313" key="1">
    <source>
        <dbReference type="EMBL" id="QMW78700.1"/>
    </source>
</evidence>